<proteinExistence type="predicted"/>
<name>A0A813KJ27_POLGL</name>
<gene>
    <name evidence="1" type="ORF">PGLA2088_LOCUS33876</name>
</gene>
<organism evidence="1 2">
    <name type="scientific">Polarella glacialis</name>
    <name type="common">Dinoflagellate</name>
    <dbReference type="NCBI Taxonomy" id="89957"/>
    <lineage>
        <taxon>Eukaryota</taxon>
        <taxon>Sar</taxon>
        <taxon>Alveolata</taxon>
        <taxon>Dinophyceae</taxon>
        <taxon>Suessiales</taxon>
        <taxon>Suessiaceae</taxon>
        <taxon>Polarella</taxon>
    </lineage>
</organism>
<dbReference type="InterPro" id="IPR052957">
    <property type="entry name" value="Auxin_embryo_med"/>
</dbReference>
<dbReference type="AlphaFoldDB" id="A0A813KJ27"/>
<evidence type="ECO:0000313" key="1">
    <source>
        <dbReference type="EMBL" id="CAE8705759.1"/>
    </source>
</evidence>
<feature type="non-terminal residue" evidence="1">
    <location>
        <position position="122"/>
    </location>
</feature>
<feature type="non-terminal residue" evidence="1">
    <location>
        <position position="1"/>
    </location>
</feature>
<reference evidence="1" key="1">
    <citation type="submission" date="2021-02" db="EMBL/GenBank/DDBJ databases">
        <authorList>
            <person name="Dougan E. K."/>
            <person name="Rhodes N."/>
            <person name="Thang M."/>
            <person name="Chan C."/>
        </authorList>
    </citation>
    <scope>NUCLEOTIDE SEQUENCE</scope>
</reference>
<evidence type="ECO:0000313" key="2">
    <source>
        <dbReference type="Proteomes" id="UP000626109"/>
    </source>
</evidence>
<dbReference type="PANTHER" id="PTHR32387">
    <property type="entry name" value="WU:FJ29H11"/>
    <property type="match status" value="1"/>
</dbReference>
<protein>
    <submittedName>
        <fullName evidence="1">Uncharacterized protein</fullName>
    </submittedName>
</protein>
<sequence length="122" mass="13878">VPQQVFAFLPVRSYGLPFALQGDWAVSSSREELLCGCAWNEFLKAQLPKLLIELVEAIKREPHTSPLRWSYYSAVPPLATTSTFFRSCIAQLHAHLRSHECMLTDENEFCLPRQALRCPTEA</sequence>
<dbReference type="PANTHER" id="PTHR32387:SF0">
    <property type="entry name" value="PROTEIN NO VEIN"/>
    <property type="match status" value="1"/>
</dbReference>
<dbReference type="Proteomes" id="UP000626109">
    <property type="component" value="Unassembled WGS sequence"/>
</dbReference>
<dbReference type="EMBL" id="CAJNNW010031046">
    <property type="protein sequence ID" value="CAE8705759.1"/>
    <property type="molecule type" value="Genomic_DNA"/>
</dbReference>
<accession>A0A813KJ27</accession>
<comment type="caution">
    <text evidence="1">The sequence shown here is derived from an EMBL/GenBank/DDBJ whole genome shotgun (WGS) entry which is preliminary data.</text>
</comment>